<evidence type="ECO:0000256" key="1">
    <source>
        <dbReference type="ARBA" id="ARBA00004123"/>
    </source>
</evidence>
<keyword evidence="9" id="KW-1185">Reference proteome</keyword>
<evidence type="ECO:0000259" key="7">
    <source>
        <dbReference type="Pfam" id="PF03106"/>
    </source>
</evidence>
<evidence type="ECO:0000256" key="4">
    <source>
        <dbReference type="ARBA" id="ARBA00023163"/>
    </source>
</evidence>
<gene>
    <name evidence="8" type="ORF">GIB67_041104</name>
</gene>
<dbReference type="GO" id="GO:0005634">
    <property type="term" value="C:nucleus"/>
    <property type="evidence" value="ECO:0007669"/>
    <property type="project" value="UniProtKB-SubCell"/>
</dbReference>
<protein>
    <recommendedName>
        <fullName evidence="7">WRKY domain-containing protein</fullName>
    </recommendedName>
</protein>
<comment type="subcellular location">
    <subcellularLocation>
        <location evidence="1">Nucleus</location>
    </subcellularLocation>
</comment>
<dbReference type="Pfam" id="PF03106">
    <property type="entry name" value="WRKY"/>
    <property type="match status" value="1"/>
</dbReference>
<sequence>MEEALPLIIHGCKLARELESNLHHFANQPGFLSNACDEIMKVFKKVLDTIACNDHLPVLEADHHGDVQDWLRSSYARTVDQYSTDDNKPLLESLTTGIEMLVPGEKSVTRSKPEESETGNSSVMQRSRKRKDGVKTITVRAAAPSIGNMEIPPGDGYIWRKYGQKEILEFVFPR</sequence>
<keyword evidence="2" id="KW-0805">Transcription regulation</keyword>
<dbReference type="SUPFAM" id="SSF118290">
    <property type="entry name" value="WRKY DNA-binding domain"/>
    <property type="match status" value="1"/>
</dbReference>
<dbReference type="AlphaFoldDB" id="A0A7J7LK54"/>
<dbReference type="EMBL" id="JACGCM010002221">
    <property type="protein sequence ID" value="KAF6143036.1"/>
    <property type="molecule type" value="Genomic_DNA"/>
</dbReference>
<evidence type="ECO:0000313" key="9">
    <source>
        <dbReference type="Proteomes" id="UP000541444"/>
    </source>
</evidence>
<dbReference type="Proteomes" id="UP000541444">
    <property type="component" value="Unassembled WGS sequence"/>
</dbReference>
<evidence type="ECO:0000256" key="2">
    <source>
        <dbReference type="ARBA" id="ARBA00023015"/>
    </source>
</evidence>
<dbReference type="InterPro" id="IPR036576">
    <property type="entry name" value="WRKY_dom_sf"/>
</dbReference>
<dbReference type="InterPro" id="IPR044810">
    <property type="entry name" value="WRKY_plant"/>
</dbReference>
<organism evidence="8 9">
    <name type="scientific">Kingdonia uniflora</name>
    <dbReference type="NCBI Taxonomy" id="39325"/>
    <lineage>
        <taxon>Eukaryota</taxon>
        <taxon>Viridiplantae</taxon>
        <taxon>Streptophyta</taxon>
        <taxon>Embryophyta</taxon>
        <taxon>Tracheophyta</taxon>
        <taxon>Spermatophyta</taxon>
        <taxon>Magnoliopsida</taxon>
        <taxon>Ranunculales</taxon>
        <taxon>Circaeasteraceae</taxon>
        <taxon>Kingdonia</taxon>
    </lineage>
</organism>
<proteinExistence type="predicted"/>
<dbReference type="PANTHER" id="PTHR31282">
    <property type="entry name" value="WRKY TRANSCRIPTION FACTOR 21-RELATED"/>
    <property type="match status" value="1"/>
</dbReference>
<dbReference type="GO" id="GO:0043565">
    <property type="term" value="F:sequence-specific DNA binding"/>
    <property type="evidence" value="ECO:0007669"/>
    <property type="project" value="InterPro"/>
</dbReference>
<dbReference type="OrthoDB" id="684963at2759"/>
<feature type="region of interest" description="Disordered" evidence="6">
    <location>
        <begin position="104"/>
        <end position="135"/>
    </location>
</feature>
<evidence type="ECO:0000256" key="3">
    <source>
        <dbReference type="ARBA" id="ARBA00023125"/>
    </source>
</evidence>
<evidence type="ECO:0000256" key="5">
    <source>
        <dbReference type="ARBA" id="ARBA00023242"/>
    </source>
</evidence>
<accession>A0A7J7LK54</accession>
<comment type="caution">
    <text evidence="8">The sequence shown here is derived from an EMBL/GenBank/DDBJ whole genome shotgun (WGS) entry which is preliminary data.</text>
</comment>
<name>A0A7J7LK54_9MAGN</name>
<keyword evidence="3" id="KW-0238">DNA-binding</keyword>
<reference evidence="8 9" key="1">
    <citation type="journal article" date="2020" name="IScience">
        <title>Genome Sequencing of the Endangered Kingdonia uniflora (Circaeasteraceae, Ranunculales) Reveals Potential Mechanisms of Evolutionary Specialization.</title>
        <authorList>
            <person name="Sun Y."/>
            <person name="Deng T."/>
            <person name="Zhang A."/>
            <person name="Moore M.J."/>
            <person name="Landis J.B."/>
            <person name="Lin N."/>
            <person name="Zhang H."/>
            <person name="Zhang X."/>
            <person name="Huang J."/>
            <person name="Zhang X."/>
            <person name="Sun H."/>
            <person name="Wang H."/>
        </authorList>
    </citation>
    <scope>NUCLEOTIDE SEQUENCE [LARGE SCALE GENOMIC DNA]</scope>
    <source>
        <strain evidence="8">TB1705</strain>
        <tissue evidence="8">Leaf</tissue>
    </source>
</reference>
<evidence type="ECO:0000256" key="6">
    <source>
        <dbReference type="SAM" id="MobiDB-lite"/>
    </source>
</evidence>
<dbReference type="Gene3D" id="2.20.25.80">
    <property type="entry name" value="WRKY domain"/>
    <property type="match status" value="1"/>
</dbReference>
<feature type="domain" description="WRKY" evidence="7">
    <location>
        <begin position="155"/>
        <end position="174"/>
    </location>
</feature>
<dbReference type="GO" id="GO:0003700">
    <property type="term" value="F:DNA-binding transcription factor activity"/>
    <property type="evidence" value="ECO:0007669"/>
    <property type="project" value="InterPro"/>
</dbReference>
<evidence type="ECO:0000313" key="8">
    <source>
        <dbReference type="EMBL" id="KAF6143036.1"/>
    </source>
</evidence>
<keyword evidence="4" id="KW-0804">Transcription</keyword>
<keyword evidence="5" id="KW-0539">Nucleus</keyword>
<dbReference type="InterPro" id="IPR003657">
    <property type="entry name" value="WRKY_dom"/>
</dbReference>